<organism evidence="1 2">
    <name type="scientific">Cirrhinus molitorella</name>
    <name type="common">mud carp</name>
    <dbReference type="NCBI Taxonomy" id="172907"/>
    <lineage>
        <taxon>Eukaryota</taxon>
        <taxon>Metazoa</taxon>
        <taxon>Chordata</taxon>
        <taxon>Craniata</taxon>
        <taxon>Vertebrata</taxon>
        <taxon>Euteleostomi</taxon>
        <taxon>Actinopterygii</taxon>
        <taxon>Neopterygii</taxon>
        <taxon>Teleostei</taxon>
        <taxon>Ostariophysi</taxon>
        <taxon>Cypriniformes</taxon>
        <taxon>Cyprinidae</taxon>
        <taxon>Labeoninae</taxon>
        <taxon>Labeonini</taxon>
        <taxon>Cirrhinus</taxon>
    </lineage>
</organism>
<dbReference type="Proteomes" id="UP001558613">
    <property type="component" value="Unassembled WGS sequence"/>
</dbReference>
<protein>
    <submittedName>
        <fullName evidence="1">Uncharacterized protein</fullName>
    </submittedName>
</protein>
<proteinExistence type="predicted"/>
<dbReference type="EMBL" id="JAYMGO010000023">
    <property type="protein sequence ID" value="KAL1249373.1"/>
    <property type="molecule type" value="Genomic_DNA"/>
</dbReference>
<sequence>MQVMELDVTDVKIIEERTLKSSTDLRPDVHQIPSQRKYFLYFTDDKIFSALRKICRMLGYYGNLYLLVDRFMELYKESLVYRKQAALVLNEVIVGAAGIGVEMDSSRIDCSGKNQEDLKSSSCPS</sequence>
<evidence type="ECO:0000313" key="1">
    <source>
        <dbReference type="EMBL" id="KAL1249373.1"/>
    </source>
</evidence>
<dbReference type="InterPro" id="IPR052587">
    <property type="entry name" value="TELO2-interacting_protein_1"/>
</dbReference>
<comment type="caution">
    <text evidence="1">The sequence shown here is derived from an EMBL/GenBank/DDBJ whole genome shotgun (WGS) entry which is preliminary data.</text>
</comment>
<dbReference type="PANTHER" id="PTHR18460">
    <property type="entry name" value="TEL2 INTERACTING PROTEIN 1 TTI1 FAMILY MEMBER"/>
    <property type="match status" value="1"/>
</dbReference>
<dbReference type="PANTHER" id="PTHR18460:SF3">
    <property type="entry name" value="TELO2-INTERACTING PROTEIN 1 HOMOLOG"/>
    <property type="match status" value="1"/>
</dbReference>
<dbReference type="Pfam" id="PF24176">
    <property type="entry name" value="TPR_TTI1_2nd"/>
    <property type="match status" value="1"/>
</dbReference>
<reference evidence="1 2" key="1">
    <citation type="submission" date="2023-09" db="EMBL/GenBank/DDBJ databases">
        <authorList>
            <person name="Wang M."/>
        </authorList>
    </citation>
    <scope>NUCLEOTIDE SEQUENCE [LARGE SCALE GENOMIC DNA]</scope>
    <source>
        <strain evidence="1">GT-2023</strain>
        <tissue evidence="1">Liver</tissue>
    </source>
</reference>
<gene>
    <name evidence="1" type="ORF">QQF64_020378</name>
</gene>
<keyword evidence="2" id="KW-1185">Reference proteome</keyword>
<evidence type="ECO:0000313" key="2">
    <source>
        <dbReference type="Proteomes" id="UP001558613"/>
    </source>
</evidence>
<accession>A0ABR3L9A5</accession>
<name>A0ABR3L9A5_9TELE</name>